<dbReference type="AlphaFoldDB" id="A0A511YYL3"/>
<dbReference type="InterPro" id="IPR009078">
    <property type="entry name" value="Ferritin-like_SF"/>
</dbReference>
<dbReference type="InterPro" id="IPR007029">
    <property type="entry name" value="YHS_dom"/>
</dbReference>
<feature type="domain" description="TRASH" evidence="1">
    <location>
        <begin position="15"/>
        <end position="53"/>
    </location>
</feature>
<gene>
    <name evidence="2" type="ORF">AFE02nite_20080</name>
</gene>
<dbReference type="SUPFAM" id="SSF47240">
    <property type="entry name" value="Ferritin-like"/>
    <property type="match status" value="1"/>
</dbReference>
<dbReference type="RefSeq" id="WP_034243280.1">
    <property type="nucleotide sequence ID" value="NZ_BJYK01000006.1"/>
</dbReference>
<dbReference type="Proteomes" id="UP000321484">
    <property type="component" value="Unassembled WGS sequence"/>
</dbReference>
<dbReference type="Gene3D" id="1.10.620.20">
    <property type="entry name" value="Ribonucleotide Reductase, subunit A"/>
    <property type="match status" value="1"/>
</dbReference>
<dbReference type="EMBL" id="BJYK01000006">
    <property type="protein sequence ID" value="GEN80274.1"/>
    <property type="molecule type" value="Genomic_DNA"/>
</dbReference>
<dbReference type="GO" id="GO:0016491">
    <property type="term" value="F:oxidoreductase activity"/>
    <property type="evidence" value="ECO:0007669"/>
    <property type="project" value="InterPro"/>
</dbReference>
<reference evidence="2 3" key="1">
    <citation type="submission" date="2019-07" db="EMBL/GenBank/DDBJ databases">
        <title>Whole genome shotgun sequence of Actinotalea fermentans NBRC 105374.</title>
        <authorList>
            <person name="Hosoyama A."/>
            <person name="Uohara A."/>
            <person name="Ohji S."/>
            <person name="Ichikawa N."/>
        </authorList>
    </citation>
    <scope>NUCLEOTIDE SEQUENCE [LARGE SCALE GENOMIC DNA]</scope>
    <source>
        <strain evidence="2 3">NBRC 105374</strain>
    </source>
</reference>
<protein>
    <recommendedName>
        <fullName evidence="1">TRASH domain-containing protein</fullName>
    </recommendedName>
</protein>
<evidence type="ECO:0000313" key="2">
    <source>
        <dbReference type="EMBL" id="GEN80274.1"/>
    </source>
</evidence>
<name>A0A511YYL3_9CELL</name>
<dbReference type="SMART" id="SM00746">
    <property type="entry name" value="TRASH"/>
    <property type="match status" value="1"/>
</dbReference>
<accession>A0A511YYL3</accession>
<sequence length="61" mass="6481">MHHDHDHDSAATAVDPVCGMTVDPATAAATREHDGVTFFFCSLGCAKAFDADPHRYGHPTA</sequence>
<dbReference type="InterPro" id="IPR012348">
    <property type="entry name" value="RNR-like"/>
</dbReference>
<keyword evidence="3" id="KW-1185">Reference proteome</keyword>
<comment type="caution">
    <text evidence="2">The sequence shown here is derived from an EMBL/GenBank/DDBJ whole genome shotgun (WGS) entry which is preliminary data.</text>
</comment>
<organism evidence="2 3">
    <name type="scientific">Actinotalea fermentans</name>
    <dbReference type="NCBI Taxonomy" id="43671"/>
    <lineage>
        <taxon>Bacteria</taxon>
        <taxon>Bacillati</taxon>
        <taxon>Actinomycetota</taxon>
        <taxon>Actinomycetes</taxon>
        <taxon>Micrococcales</taxon>
        <taxon>Cellulomonadaceae</taxon>
        <taxon>Actinotalea</taxon>
    </lineage>
</organism>
<proteinExistence type="predicted"/>
<evidence type="ECO:0000313" key="3">
    <source>
        <dbReference type="Proteomes" id="UP000321484"/>
    </source>
</evidence>
<evidence type="ECO:0000259" key="1">
    <source>
        <dbReference type="SMART" id="SM00746"/>
    </source>
</evidence>
<dbReference type="OrthoDB" id="5242066at2"/>
<dbReference type="InterPro" id="IPR011017">
    <property type="entry name" value="TRASH_dom"/>
</dbReference>
<dbReference type="Pfam" id="PF04945">
    <property type="entry name" value="YHS"/>
    <property type="match status" value="1"/>
</dbReference>